<feature type="transmembrane region" description="Helical" evidence="1">
    <location>
        <begin position="227"/>
        <end position="247"/>
    </location>
</feature>
<feature type="transmembrane region" description="Helical" evidence="1">
    <location>
        <begin position="321"/>
        <end position="341"/>
    </location>
</feature>
<feature type="transmembrane region" description="Helical" evidence="1">
    <location>
        <begin position="254"/>
        <end position="271"/>
    </location>
</feature>
<keyword evidence="1" id="KW-1133">Transmembrane helix</keyword>
<protein>
    <recommendedName>
        <fullName evidence="4">Glycosyltransferase RgtA/B/C/D-like domain-containing protein</fullName>
    </recommendedName>
</protein>
<feature type="transmembrane region" description="Helical" evidence="1">
    <location>
        <begin position="474"/>
        <end position="492"/>
    </location>
</feature>
<feature type="transmembrane region" description="Helical" evidence="1">
    <location>
        <begin position="63"/>
        <end position="83"/>
    </location>
</feature>
<evidence type="ECO:0000313" key="3">
    <source>
        <dbReference type="Proteomes" id="UP001594351"/>
    </source>
</evidence>
<feature type="transmembrane region" description="Helical" evidence="1">
    <location>
        <begin position="504"/>
        <end position="524"/>
    </location>
</feature>
<keyword evidence="1" id="KW-0812">Transmembrane</keyword>
<gene>
    <name evidence="2" type="ORF">ACFL27_12840</name>
</gene>
<feature type="transmembrane region" description="Helical" evidence="1">
    <location>
        <begin position="536"/>
        <end position="554"/>
    </location>
</feature>
<feature type="transmembrane region" description="Helical" evidence="1">
    <location>
        <begin position="201"/>
        <end position="221"/>
    </location>
</feature>
<feature type="transmembrane region" description="Helical" evidence="1">
    <location>
        <begin position="89"/>
        <end position="111"/>
    </location>
</feature>
<evidence type="ECO:0000313" key="2">
    <source>
        <dbReference type="EMBL" id="MFC1851073.1"/>
    </source>
</evidence>
<comment type="caution">
    <text evidence="2">The sequence shown here is derived from an EMBL/GenBank/DDBJ whole genome shotgun (WGS) entry which is preliminary data.</text>
</comment>
<keyword evidence="1" id="KW-0472">Membrane</keyword>
<sequence length="820" mass="95589">MQFFLLFILIGGPGLYFYSQLDSKTRDSLNFIERWAFITGTSIVSTSLLAVLAIYCGCFSLKFFLIAYVIALCLLLIKKSWLIKNLIRLPPISVQTLLLFCFLCAVLFLFAQPTQYFFGGRDPGIYLNTGIHISRQNEIKKEDLFLTDISRDYPGLFKAEYHRFAGIYLEKQDGALYALPQFFHVYSIWLGIAHKLAGLNWFLYVTPLFGMLSLLMIYSFTKLVFDHYVAMISVLLLSLNISQIWYARGPYTEILSQLVIWLSLYLIILSYRYKSDLIAFLGGLSLGLSLLIRLDNILLVPPFLIFLAIIYILYIHEYLSFVLYNLAGLTIAGIIFLMYIFRYGREYTISHLIRSTPLPDMTLELFFAILAGAVIIVMIFILLSRSYLCAALKRLIRDRGIIVNVLSVLWLLFFVYLYFIRPEVDDPLRFSSGLRSYYEEALVRVGWYISGPGIILSCLGFLHFIHKKIKVENLIFVLLIFINYTIYLYAPKIQPDHFWAVRRFVPFIIPAFIIFLSSILALLYQDSVKLRFLSRVLILGFGAYFLFVGWPFLYHTEFEGIKDKLEVLQSYFESDDIIIMNEKNYLARRLGTPLYYLYDKKVLILRNDAARKKFAQFVRQKYKEGHTVYLLFTDADLRASSLFFSYFKRVVFTYKKSVDTFVRLPHQVRTKRLVVNIFRCDPYFQGLVDIGSPEEINFSLSGFYGRESEKNVTYRWTGAKSEIGLARLRIPVRKLTLTMRLAHHGHEVDKSVTIFINEKKVSTLTITQDFEYYRIEYTTPKRIILSSIAFETDGWKPKDLDLGQDERELGVQIDWIKFQF</sequence>
<feature type="transmembrane region" description="Helical" evidence="1">
    <location>
        <begin position="35"/>
        <end position="56"/>
    </location>
</feature>
<evidence type="ECO:0000256" key="1">
    <source>
        <dbReference type="SAM" id="Phobius"/>
    </source>
</evidence>
<proteinExistence type="predicted"/>
<dbReference type="EMBL" id="JBHPBY010000150">
    <property type="protein sequence ID" value="MFC1851073.1"/>
    <property type="molecule type" value="Genomic_DNA"/>
</dbReference>
<keyword evidence="3" id="KW-1185">Reference proteome</keyword>
<accession>A0ABV6YY11</accession>
<reference evidence="2 3" key="1">
    <citation type="submission" date="2024-09" db="EMBL/GenBank/DDBJ databases">
        <title>Laminarin stimulates single cell rates of sulfate reduction while oxygen inhibits transcriptomic activity in coastal marine sediment.</title>
        <authorList>
            <person name="Lindsay M."/>
            <person name="Orcutt B."/>
            <person name="Emerson D."/>
            <person name="Stepanauskas R."/>
            <person name="D'Angelo T."/>
        </authorList>
    </citation>
    <scope>NUCLEOTIDE SEQUENCE [LARGE SCALE GENOMIC DNA]</scope>
    <source>
        <strain evidence="2">SAG AM-311-K15</strain>
    </source>
</reference>
<feature type="transmembrane region" description="Helical" evidence="1">
    <location>
        <begin position="291"/>
        <end position="314"/>
    </location>
</feature>
<name>A0ABV6YY11_UNCC1</name>
<organism evidence="2 3">
    <name type="scientific">candidate division CSSED10-310 bacterium</name>
    <dbReference type="NCBI Taxonomy" id="2855610"/>
    <lineage>
        <taxon>Bacteria</taxon>
        <taxon>Bacteria division CSSED10-310</taxon>
    </lineage>
</organism>
<evidence type="ECO:0008006" key="4">
    <source>
        <dbReference type="Google" id="ProtNLM"/>
    </source>
</evidence>
<feature type="transmembrane region" description="Helical" evidence="1">
    <location>
        <begin position="400"/>
        <end position="421"/>
    </location>
</feature>
<dbReference type="Proteomes" id="UP001594351">
    <property type="component" value="Unassembled WGS sequence"/>
</dbReference>
<feature type="transmembrane region" description="Helical" evidence="1">
    <location>
        <begin position="441"/>
        <end position="462"/>
    </location>
</feature>
<feature type="transmembrane region" description="Helical" evidence="1">
    <location>
        <begin position="365"/>
        <end position="388"/>
    </location>
</feature>